<gene>
    <name evidence="1" type="ORF">Tco025E_08155</name>
</gene>
<name>A0A3R7NJP5_9TRYP</name>
<dbReference type="Proteomes" id="UP000284403">
    <property type="component" value="Unassembled WGS sequence"/>
</dbReference>
<proteinExistence type="predicted"/>
<organism evidence="1 2">
    <name type="scientific">Trypanosoma conorhini</name>
    <dbReference type="NCBI Taxonomy" id="83891"/>
    <lineage>
        <taxon>Eukaryota</taxon>
        <taxon>Discoba</taxon>
        <taxon>Euglenozoa</taxon>
        <taxon>Kinetoplastea</taxon>
        <taxon>Metakinetoplastina</taxon>
        <taxon>Trypanosomatida</taxon>
        <taxon>Trypanosomatidae</taxon>
        <taxon>Trypanosoma</taxon>
    </lineage>
</organism>
<dbReference type="EMBL" id="MKKU01000714">
    <property type="protein sequence ID" value="RNF03601.1"/>
    <property type="molecule type" value="Genomic_DNA"/>
</dbReference>
<dbReference type="GeneID" id="40321766"/>
<protein>
    <submittedName>
        <fullName evidence="1">Uncharacterized protein</fullName>
    </submittedName>
</protein>
<comment type="caution">
    <text evidence="1">The sequence shown here is derived from an EMBL/GenBank/DDBJ whole genome shotgun (WGS) entry which is preliminary data.</text>
</comment>
<keyword evidence="2" id="KW-1185">Reference proteome</keyword>
<evidence type="ECO:0000313" key="2">
    <source>
        <dbReference type="Proteomes" id="UP000284403"/>
    </source>
</evidence>
<evidence type="ECO:0000313" key="1">
    <source>
        <dbReference type="EMBL" id="RNF03601.1"/>
    </source>
</evidence>
<reference evidence="1 2" key="1">
    <citation type="journal article" date="2018" name="BMC Genomics">
        <title>Genomic comparison of Trypanosoma conorhini and Trypanosoma rangeli to Trypanosoma cruzi strains of high and low virulence.</title>
        <authorList>
            <person name="Bradwell K.R."/>
            <person name="Koparde V.N."/>
            <person name="Matveyev A.V."/>
            <person name="Serrano M.G."/>
            <person name="Alves J.M."/>
            <person name="Parikh H."/>
            <person name="Huang B."/>
            <person name="Lee V."/>
            <person name="Espinosa-Alvarez O."/>
            <person name="Ortiz P.A."/>
            <person name="Costa-Martins A.G."/>
            <person name="Teixeira M.M."/>
            <person name="Buck G.A."/>
        </authorList>
    </citation>
    <scope>NUCLEOTIDE SEQUENCE [LARGE SCALE GENOMIC DNA]</scope>
    <source>
        <strain evidence="1 2">025E</strain>
    </source>
</reference>
<dbReference type="RefSeq" id="XP_029224876.1">
    <property type="nucleotide sequence ID" value="XM_029375010.1"/>
</dbReference>
<accession>A0A3R7NJP5</accession>
<dbReference type="OrthoDB" id="271287at2759"/>
<sequence>MERPSVELVVPSVKVNAGDAIRLEVEGAKCTMHSLSSLGESSVTFSDYEVDSDTLSAVGEEAVRVEVMAWKLHLNGVPAADVASAMLGLWSELGVMANALSRRKLVTCDSLRGEQHNLSRTGPWFFDAPGKVVLVEDCAFLSRASGTQMVVCSGTHVYFRRCHFSSCFLLAITVQDESASFVCDNCVEAALGNDASVTAVRAEAERKTLQKLLLIAHRSIVCVTLPCDRKLTLSLSTLDLRFMACLRKTVSQLRVQRGRLDLSEKGTTHGVISRVDLDVDWAHRQKDDYAALSSAVRIGGVSIPVSLVFAVRRLRRLWGCKQPFSGDPRRKYQMPSKPRGFPFARWKALLTTSAIPVGLCLPSGAPFMHFLLASTSLLSKREVTGDAFVEARLGMQELSLWEFSSQAQVPLLRDLLSVLVVARTHDLSTVSCDVSVSPCEFSLSSEQLKSALSLLTFLQGGDDDAAVAAGTTPCAMELGNRLGVEVTLQDATEQFCLQDCLSLERKTLLFPDCLRLVGGRRVDRFDREDISFSDDKRDGLFHAEGVAVLEDGERVHVATRVQPGTLTLQVTLRTAFHVRDYLPCAVTLRPTRSGSEVLTLRPGELACLPIAYLDSTDVVMRLVSTEEGGESCDELLCEGPPRKLLEVATSRGTDSMGRLKKFSFAGASAYVDVTYQLRSSVLTMLLAPARSGIHNGTRFPIRLTAYISDDVAEEASVDPGKTFVSLRHDPYGPPVEYLFECVVYGMRYVASERVDVTTVDPAEGECIVMKHEEFPRRYFFEFNIEARQADLSGGGAQVYSVVPRYIFGVENNSHMDVEFVSEAGDSIGTLGGTLLSCSSGSNFAYLPLHASLVLRAEKATSSAFEVGEGLDEQMLLCNASEQGETPCGAHCFLLRVKGDAAARTMELLPALLMLNLDATRTLSVQHAIRAKDTTTGGEEKWVRRVVLPAAGVLPYTFISCYGYLDTFAFCWEESGEAASYSTPVVVTFASNTDWTGVVQCGRTHHMVQVRKKGSCDPAMLVVSGPCNRPSLTLVNLTPKAYHQVGSMAVSSSLRLLAKGDVLSLSEGDKESVVCLARDAATDIGDAATAFVRHQRDDVTVVLSLFPLNTTVLLPGSTCAASNPQMGGGVEEVGAGIKTTIRVNAKASQVSLTVRDGRESSLLFTVESSEFWMVHHSLSLTAQGTVSNASVQSTYNSKRCHVLKPFCFDMTVRDVELLFSTISACSAQVNVTRLEVELSDILLYQFHQLATHCQDYSLKTTTRERRRGANACLAIAVDPPPPSPSLCSMHRRVEIGSMVVCEICVILTYDRGERAPADVLFRGSPIGRFIPSLHRATMRLPTLRFRDISRETLMEVYSMVKEVMLFEFLKQLPSLVSSVVWFPALSPVGSFLTRVGSFIFGTSGASSELPGATLI</sequence>